<dbReference type="eggNOG" id="COG1510">
    <property type="taxonomic scope" value="Bacteria"/>
</dbReference>
<dbReference type="OrthoDB" id="4823987at2"/>
<dbReference type="Pfam" id="PF12802">
    <property type="entry name" value="MarR_2"/>
    <property type="match status" value="1"/>
</dbReference>
<dbReference type="GO" id="GO:0005829">
    <property type="term" value="C:cytosol"/>
    <property type="evidence" value="ECO:0007669"/>
    <property type="project" value="TreeGrafter"/>
</dbReference>
<feature type="domain" description="Transposase IS30-like HTH" evidence="3">
    <location>
        <begin position="5"/>
        <end position="45"/>
    </location>
</feature>
<dbReference type="Proteomes" id="UP000007967">
    <property type="component" value="Chromosome"/>
</dbReference>
<dbReference type="STRING" id="479435.Kfla_1932"/>
<dbReference type="Pfam" id="PF13936">
    <property type="entry name" value="HTH_38"/>
    <property type="match status" value="1"/>
</dbReference>
<dbReference type="GO" id="GO:0003700">
    <property type="term" value="F:DNA-binding transcription factor activity"/>
    <property type="evidence" value="ECO:0007669"/>
    <property type="project" value="InterPro"/>
</dbReference>
<dbReference type="RefSeq" id="WP_012919582.1">
    <property type="nucleotide sequence ID" value="NC_013729.1"/>
</dbReference>
<organism evidence="4 5">
    <name type="scientific">Kribbella flavida (strain DSM 17836 / JCM 10339 / NBRC 14399)</name>
    <dbReference type="NCBI Taxonomy" id="479435"/>
    <lineage>
        <taxon>Bacteria</taxon>
        <taxon>Bacillati</taxon>
        <taxon>Actinomycetota</taxon>
        <taxon>Actinomycetes</taxon>
        <taxon>Propionibacteriales</taxon>
        <taxon>Kribbellaceae</taxon>
        <taxon>Kribbella</taxon>
    </lineage>
</organism>
<dbReference type="GO" id="GO:0032196">
    <property type="term" value="P:transposition"/>
    <property type="evidence" value="ECO:0007669"/>
    <property type="project" value="TreeGrafter"/>
</dbReference>
<reference evidence="4 5" key="2">
    <citation type="journal article" date="2010" name="Stand. Genomic Sci.">
        <title>Complete genome sequence of Kribbella flavida type strain (IFO 14399).</title>
        <authorList>
            <person name="Pukall R."/>
            <person name="Lapidus A."/>
            <person name="Glavina Del Rio T."/>
            <person name="Copeland A."/>
            <person name="Tice H."/>
            <person name="Cheng J.-F."/>
            <person name="Lucas S."/>
            <person name="Chen F."/>
            <person name="Nolan M."/>
            <person name="LaButti K."/>
            <person name="Pati A."/>
            <person name="Ivanova N."/>
            <person name="Mavrommatis K."/>
            <person name="Mikhailova N."/>
            <person name="Pitluck S."/>
            <person name="Bruce D."/>
            <person name="Goodwin L."/>
            <person name="Land M."/>
            <person name="Hauser L."/>
            <person name="Chang Y.-J."/>
            <person name="Jeffries C.D."/>
            <person name="Chen A."/>
            <person name="Palaniappan K."/>
            <person name="Chain P."/>
            <person name="Rohde M."/>
            <person name="Goeker M."/>
            <person name="Bristow J."/>
            <person name="Eisen J.A."/>
            <person name="Markowitz V."/>
            <person name="Hugenholtz P."/>
            <person name="Kyrpides N.C."/>
            <person name="Klenk H.-P."/>
            <person name="Brettin T."/>
        </authorList>
    </citation>
    <scope>NUCLEOTIDE SEQUENCE [LARGE SCALE GENOMIC DNA]</scope>
    <source>
        <strain evidence="5">DSM 17836 / JCM 10339 / NBRC 14399</strain>
    </source>
</reference>
<reference evidence="5" key="1">
    <citation type="submission" date="2009-09" db="EMBL/GenBank/DDBJ databases">
        <title>The complete genome of Kribbella flavida DSM 17836.</title>
        <authorList>
            <consortium name="US DOE Joint Genome Institute (JGI-PGF)"/>
            <person name="Lucas S."/>
            <person name="Copeland A."/>
            <person name="Lapidus A."/>
            <person name="Glavina del Rio T."/>
            <person name="Dalin E."/>
            <person name="Tice H."/>
            <person name="Bruce D."/>
            <person name="Goodwin L."/>
            <person name="Pitluck S."/>
            <person name="Kyrpides N."/>
            <person name="Mavromatis K."/>
            <person name="Ivanova N."/>
            <person name="Saunders E."/>
            <person name="Brettin T."/>
            <person name="Detter J.C."/>
            <person name="Han C."/>
            <person name="Larimer F."/>
            <person name="Land M."/>
            <person name="Hauser L."/>
            <person name="Markowitz V."/>
            <person name="Cheng J.-F."/>
            <person name="Hugenholtz P."/>
            <person name="Woyke T."/>
            <person name="Wu D."/>
            <person name="Pukall R."/>
            <person name="Klenk H.-P."/>
            <person name="Eisen J.A."/>
        </authorList>
    </citation>
    <scope>NUCLEOTIDE SEQUENCE [LARGE SCALE GENOMIC DNA]</scope>
    <source>
        <strain evidence="5">DSM 17836 / JCM 10339 / NBRC 14399</strain>
    </source>
</reference>
<gene>
    <name evidence="4" type="ordered locus">Kfla_1932</name>
</gene>
<evidence type="ECO:0000256" key="1">
    <source>
        <dbReference type="SAM" id="MobiDB-lite"/>
    </source>
</evidence>
<dbReference type="PANTHER" id="PTHR10948:SF23">
    <property type="entry name" value="TRANSPOSASE INSI FOR INSERTION SEQUENCE ELEMENT IS30A-RELATED"/>
    <property type="match status" value="1"/>
</dbReference>
<keyword evidence="5" id="KW-1185">Reference proteome</keyword>
<dbReference type="InterPro" id="IPR025246">
    <property type="entry name" value="IS30-like_HTH"/>
</dbReference>
<dbReference type="AlphaFoldDB" id="D2PPR4"/>
<proteinExistence type="predicted"/>
<dbReference type="InterPro" id="IPR051917">
    <property type="entry name" value="Transposase-Integrase"/>
</dbReference>
<evidence type="ECO:0000313" key="5">
    <source>
        <dbReference type="Proteomes" id="UP000007967"/>
    </source>
</evidence>
<dbReference type="InterPro" id="IPR036388">
    <property type="entry name" value="WH-like_DNA-bd_sf"/>
</dbReference>
<dbReference type="SUPFAM" id="SSF46785">
    <property type="entry name" value="Winged helix' DNA-binding domain"/>
    <property type="match status" value="1"/>
</dbReference>
<sequence>MPGGRLTHEERRLIGAGLADGLGYAEIARQLDRPTSTVSREVTRNGGPRSYRPDHAHHATAYRARRRPSAASGWVLGEEDVAGRDPQAVREFAERFAAAMTATGLPRMASRVLARLYTTDSRSLTAAQLVRQLRVSHASVSKAIGYLEQLEMVERGRDPGQRQEHYVIAEDVWLRAWTTSARTTAEMARTASEGTELFDAATPAGARLRQMARFFAQLSDDMSGGPSAAAAEDAATVFAALLHARRPLTAAELAAALEWPLGRVTDALRDAEAFAPFTDPLALDRPTSDTYGVAAAPDRLTEAQRMALR</sequence>
<evidence type="ECO:0000313" key="4">
    <source>
        <dbReference type="EMBL" id="ADB31026.1"/>
    </source>
</evidence>
<protein>
    <submittedName>
        <fullName evidence="4">Uncharacterized protein</fullName>
    </submittedName>
</protein>
<dbReference type="HOGENOM" id="CLU_078983_0_0_11"/>
<evidence type="ECO:0000259" key="2">
    <source>
        <dbReference type="Pfam" id="PF12802"/>
    </source>
</evidence>
<dbReference type="InterPro" id="IPR000835">
    <property type="entry name" value="HTH_MarR-typ"/>
</dbReference>
<evidence type="ECO:0000259" key="3">
    <source>
        <dbReference type="Pfam" id="PF13936"/>
    </source>
</evidence>
<accession>D2PPR4</accession>
<name>D2PPR4_KRIFD</name>
<dbReference type="Gene3D" id="1.10.10.10">
    <property type="entry name" value="Winged helix-like DNA-binding domain superfamily/Winged helix DNA-binding domain"/>
    <property type="match status" value="1"/>
</dbReference>
<dbReference type="InterPro" id="IPR036390">
    <property type="entry name" value="WH_DNA-bd_sf"/>
</dbReference>
<dbReference type="PANTHER" id="PTHR10948">
    <property type="entry name" value="TRANSPOSASE"/>
    <property type="match status" value="1"/>
</dbReference>
<dbReference type="GO" id="GO:0004803">
    <property type="term" value="F:transposase activity"/>
    <property type="evidence" value="ECO:0007669"/>
    <property type="project" value="TreeGrafter"/>
</dbReference>
<feature type="region of interest" description="Disordered" evidence="1">
    <location>
        <begin position="33"/>
        <end position="56"/>
    </location>
</feature>
<dbReference type="KEGG" id="kfl:Kfla_1932"/>
<dbReference type="eggNOG" id="COG2826">
    <property type="taxonomic scope" value="Bacteria"/>
</dbReference>
<feature type="domain" description="HTH marR-type" evidence="2">
    <location>
        <begin position="104"/>
        <end position="163"/>
    </location>
</feature>
<dbReference type="EMBL" id="CP001736">
    <property type="protein sequence ID" value="ADB31026.1"/>
    <property type="molecule type" value="Genomic_DNA"/>
</dbReference>